<reference evidence="9 10" key="1">
    <citation type="submission" date="2016-10" db="EMBL/GenBank/DDBJ databases">
        <authorList>
            <person name="de Groot N.N."/>
        </authorList>
    </citation>
    <scope>NUCLEOTIDE SEQUENCE [LARGE SCALE GENOMIC DNA]</scope>
    <source>
        <strain evidence="9">1</strain>
    </source>
</reference>
<keyword evidence="5" id="KW-0051">Antiviral defense</keyword>
<comment type="similarity">
    <text evidence="2">Belongs to the CRISPR-associated Csm5 family.</text>
</comment>
<keyword evidence="7" id="KW-0175">Coiled coil</keyword>
<accession>A0A1G5SEV1</accession>
<evidence type="ECO:0000313" key="9">
    <source>
        <dbReference type="EMBL" id="SCZ85638.1"/>
    </source>
</evidence>
<evidence type="ECO:0000256" key="7">
    <source>
        <dbReference type="SAM" id="Coils"/>
    </source>
</evidence>
<dbReference type="InterPro" id="IPR010173">
    <property type="entry name" value="CRISPR-assoc_Csm5"/>
</dbReference>
<sequence length="582" mass="65351">MKFLDTQELVVSTLSPVHIGCGEDYEPTEYVVDTSSILHRFDVGKLADLSGAGISRDIFTALSEDNGGTQTEQLRAVHKVLNKHRDKIIPLANVHVSMCAGVYTHYKSTQDKRNDFNRNGVERTSYQPFNQLPYLPGSSIKGAIRTAILNEHIAGNSPCSTALMKQIKNFNTMIEEYDPGNGKLLLRLKRQHTKWDYDRARKGIEKAITEVSSALGADLLGGKFETDPLRALKVGDAAPLDIEIEREIRFCLNRSRSGRRSQAQVKNLYTRLEYILGHQPAAFSLSLTLQNLHEITGRRNFHNEPISPSADKLLSWPGIVEACNNYYLNRLDDDIATIGKLYPTSTWRKQTQNILDAGLRDQIKTGACLLLRVGKHSGANSNTVNGRQIKIMLNEDKRWINDKEEKIRLYMFDDESRTVWYCGDDLDKPSDLLPHGWIILSNPDQIWHADLPGFERRCARQQAAVENARRQAETAAAEQARIAAQAAREAALAAMTVNQRRVEAFVSMCARRAEQLRGSKENPNAAIHNEARALAKAAQEGADWTGGEKHAVANAIEEWLPKLVKVELKEERKKLKLSALRL</sequence>
<evidence type="ECO:0000259" key="8">
    <source>
        <dbReference type="Pfam" id="PF03787"/>
    </source>
</evidence>
<dbReference type="PANTHER" id="PTHR38007:SF1">
    <property type="entry name" value="CRISPR SYSTEM CMS PROTEIN CSM5"/>
    <property type="match status" value="1"/>
</dbReference>
<dbReference type="Pfam" id="PF03787">
    <property type="entry name" value="RAMPs"/>
    <property type="match status" value="1"/>
</dbReference>
<evidence type="ECO:0000313" key="10">
    <source>
        <dbReference type="Proteomes" id="UP000198729"/>
    </source>
</evidence>
<dbReference type="GO" id="GO:0051607">
    <property type="term" value="P:defense response to virus"/>
    <property type="evidence" value="ECO:0007669"/>
    <property type="project" value="UniProtKB-KW"/>
</dbReference>
<dbReference type="NCBIfam" id="TIGR01899">
    <property type="entry name" value="cas_TM1807_csm5"/>
    <property type="match status" value="1"/>
</dbReference>
<dbReference type="Proteomes" id="UP000198729">
    <property type="component" value="Unassembled WGS sequence"/>
</dbReference>
<keyword evidence="10" id="KW-1185">Reference proteome</keyword>
<dbReference type="EMBL" id="FMWO01000048">
    <property type="protein sequence ID" value="SCZ85638.1"/>
    <property type="molecule type" value="Genomic_DNA"/>
</dbReference>
<organism evidence="9 10">
    <name type="scientific">Nitrosomonas mobilis</name>
    <dbReference type="NCBI Taxonomy" id="51642"/>
    <lineage>
        <taxon>Bacteria</taxon>
        <taxon>Pseudomonadati</taxon>
        <taxon>Pseudomonadota</taxon>
        <taxon>Betaproteobacteria</taxon>
        <taxon>Nitrosomonadales</taxon>
        <taxon>Nitrosomonadaceae</taxon>
        <taxon>Nitrosomonas</taxon>
    </lineage>
</organism>
<dbReference type="AlphaFoldDB" id="A0A1G5SEV1"/>
<feature type="domain" description="CRISPR type III-associated protein" evidence="8">
    <location>
        <begin position="12"/>
        <end position="244"/>
    </location>
</feature>
<proteinExistence type="inferred from homology"/>
<evidence type="ECO:0000256" key="1">
    <source>
        <dbReference type="ARBA" id="ARBA00003088"/>
    </source>
</evidence>
<evidence type="ECO:0000256" key="5">
    <source>
        <dbReference type="ARBA" id="ARBA00023118"/>
    </source>
</evidence>
<gene>
    <name evidence="9" type="ORF">NSMM_400116</name>
</gene>
<name>A0A1G5SEV1_9PROT</name>
<evidence type="ECO:0000256" key="4">
    <source>
        <dbReference type="ARBA" id="ARBA00022884"/>
    </source>
</evidence>
<dbReference type="InterPro" id="IPR005537">
    <property type="entry name" value="RAMP_III_fam"/>
</dbReference>
<evidence type="ECO:0000256" key="3">
    <source>
        <dbReference type="ARBA" id="ARBA00016113"/>
    </source>
</evidence>
<dbReference type="PANTHER" id="PTHR38007">
    <property type="entry name" value="CRISPR SYSTEM CMS PROTEIN CSM5"/>
    <property type="match status" value="1"/>
</dbReference>
<dbReference type="OrthoDB" id="24360at2"/>
<evidence type="ECO:0000256" key="2">
    <source>
        <dbReference type="ARBA" id="ARBA00006680"/>
    </source>
</evidence>
<protein>
    <recommendedName>
        <fullName evidence="3">CRISPR system Cms protein Csm5</fullName>
    </recommendedName>
    <alternativeName>
        <fullName evidence="6">CRISPR type III A-associated protein Csm5</fullName>
    </alternativeName>
</protein>
<dbReference type="STRING" id="51642.NSMM_400116"/>
<dbReference type="GO" id="GO:0003723">
    <property type="term" value="F:RNA binding"/>
    <property type="evidence" value="ECO:0007669"/>
    <property type="project" value="UniProtKB-KW"/>
</dbReference>
<dbReference type="RefSeq" id="WP_090286084.1">
    <property type="nucleotide sequence ID" value="NZ_FMWO01000048.1"/>
</dbReference>
<keyword evidence="4" id="KW-0694">RNA-binding</keyword>
<feature type="coiled-coil region" evidence="7">
    <location>
        <begin position="458"/>
        <end position="485"/>
    </location>
</feature>
<evidence type="ECO:0000256" key="6">
    <source>
        <dbReference type="ARBA" id="ARBA00031720"/>
    </source>
</evidence>
<comment type="function">
    <text evidence="1">This subunit might be involved in maturation of a crRNA intermediate to its mature form.</text>
</comment>